<proteinExistence type="predicted"/>
<evidence type="ECO:0000256" key="1">
    <source>
        <dbReference type="SAM" id="Coils"/>
    </source>
</evidence>
<dbReference type="AlphaFoldDB" id="A0A0B6CPK6"/>
<evidence type="ECO:0000313" key="3">
    <source>
        <dbReference type="Proteomes" id="UP000031830"/>
    </source>
</evidence>
<evidence type="ECO:0000313" key="2">
    <source>
        <dbReference type="EMBL" id="AJI52409.1"/>
    </source>
</evidence>
<accession>A0A0B6CPK6</accession>
<dbReference type="Proteomes" id="UP000031830">
    <property type="component" value="Chromosome"/>
</dbReference>
<keyword evidence="1" id="KW-0175">Coiled coil</keyword>
<organism evidence="2 3">
    <name type="scientific">Francisella philomiragia</name>
    <dbReference type="NCBI Taxonomy" id="28110"/>
    <lineage>
        <taxon>Bacteria</taxon>
        <taxon>Pseudomonadati</taxon>
        <taxon>Pseudomonadota</taxon>
        <taxon>Gammaproteobacteria</taxon>
        <taxon>Thiotrichales</taxon>
        <taxon>Francisellaceae</taxon>
        <taxon>Francisella</taxon>
    </lineage>
</organism>
<dbReference type="RefSeq" id="WP_044525724.1">
    <property type="nucleotide sequence ID" value="NZ_CP009440.1"/>
</dbReference>
<dbReference type="KEGG" id="fpz:LA55_483"/>
<protein>
    <submittedName>
        <fullName evidence="2">Uncharacterized protein</fullName>
    </submittedName>
</protein>
<dbReference type="STRING" id="28110.KU46_1016"/>
<feature type="coiled-coil region" evidence="1">
    <location>
        <begin position="114"/>
        <end position="162"/>
    </location>
</feature>
<dbReference type="EMBL" id="CP009440">
    <property type="protein sequence ID" value="AJI52409.1"/>
    <property type="molecule type" value="Genomic_DNA"/>
</dbReference>
<reference evidence="2 3" key="1">
    <citation type="journal article" date="2015" name="Genome Announc.">
        <title>Genome sequencing of 18 francisella strains to aid in assay development and testing.</title>
        <authorList>
            <person name="Johnson S.L."/>
            <person name="Daligault H.E."/>
            <person name="Davenport K.W."/>
            <person name="Coyne S.R."/>
            <person name="Frey K.G."/>
            <person name="Koroleva G.I."/>
            <person name="Broomall S.M."/>
            <person name="Bishop-Lilly K.A."/>
            <person name="Bruce D.C."/>
            <person name="Chertkov O."/>
            <person name="Freitas T."/>
            <person name="Jaissle J."/>
            <person name="Ladner J.T."/>
            <person name="Rosenzweig C.N."/>
            <person name="Gibbons H.S."/>
            <person name="Palacios G.F."/>
            <person name="Redden C.L."/>
            <person name="Xu Y."/>
            <person name="Minogue T.D."/>
            <person name="Chain P.S."/>
        </authorList>
    </citation>
    <scope>NUCLEOTIDE SEQUENCE [LARGE SCALE GENOMIC DNA]</scope>
    <source>
        <strain evidence="2 3">GA01-2794</strain>
    </source>
</reference>
<gene>
    <name evidence="2" type="ORF">LA55_483</name>
</gene>
<dbReference type="OrthoDB" id="5622418at2"/>
<name>A0A0B6CPK6_9GAMM</name>
<sequence>MTKQVTQKLVNQKCELLRSQNEEITVNKVRKLIGEGVSIIDLVEKVTLYKNDRKQAIATGELEQELTVTTVVKDELLEAIKSTLKESGIKEDKLAYSLRSNIKQYIDKEISKSINKLKQKQVELSNKNDSLEIANLTLDRRYKELLEKYNKLKEESYSLKQSYNSKSIKYMEKEATEKMLLAWEDFKGVKEQLSSLGGYAKVAVYDKRGVIVIKFPATDFLTQECRAGVSRYLKAKTVFDYSIQAWVLSGFKDILKTLDFLQRNKFVFSKELETIAYLRRQKS</sequence>